<name>A0A225V1W4_9STRA</name>
<sequence>MRIQGVRPIWPNSQNSCFKLEEGRYPVNEGIGEGDIRFPHDMYIFLEPLEVPPVPNEPRDEAADSDSDRDEDDGMNHDHNSRDLKFMVHDVTPDSDNVSPEADDADDDRRAHSVNALIDAVYPGTDEYFVERTTLATTNAGLGMINEMVAARITAETKYRTQEPVRTGVPKLIQLLWNSPHKIVLRVGTPIIMICNLNSDAGLCDGTRFRVASLRERSIKATVMSWPAKRNTMFVPRNIFYTEDDDKEFPFKLKRKEFPVVPAFTMTINKAQGQSSHNVDIYLESSVFVHGQLNVAISRVTSQRVIKITVGTEMIDVDGRVHTKNIVYREIFDHEVAVNYVHNF</sequence>
<dbReference type="STRING" id="4795.A0A225V1W4"/>
<dbReference type="GO" id="GO:0004386">
    <property type="term" value="F:helicase activity"/>
    <property type="evidence" value="ECO:0007669"/>
    <property type="project" value="UniProtKB-KW"/>
</dbReference>
<keyword evidence="3" id="KW-0547">Nucleotide-binding</keyword>
<evidence type="ECO:0000256" key="1">
    <source>
        <dbReference type="SAM" id="MobiDB-lite"/>
    </source>
</evidence>
<dbReference type="PANTHER" id="PTHR10492:SF57">
    <property type="entry name" value="ATP-DEPENDENT DNA HELICASE"/>
    <property type="match status" value="1"/>
</dbReference>
<proteinExistence type="predicted"/>
<comment type="caution">
    <text evidence="3">The sequence shown here is derived from an EMBL/GenBank/DDBJ whole genome shotgun (WGS) entry which is preliminary data.</text>
</comment>
<keyword evidence="4" id="KW-1185">Reference proteome</keyword>
<gene>
    <name evidence="3" type="ORF">PHMEG_00029743</name>
</gene>
<evidence type="ECO:0000259" key="2">
    <source>
        <dbReference type="Pfam" id="PF21530"/>
    </source>
</evidence>
<dbReference type="EMBL" id="NBNE01008634">
    <property type="protein sequence ID" value="OWY99282.1"/>
    <property type="molecule type" value="Genomic_DNA"/>
</dbReference>
<protein>
    <submittedName>
        <fullName evidence="3">Helitron helicase</fullName>
    </submittedName>
</protein>
<feature type="region of interest" description="Disordered" evidence="1">
    <location>
        <begin position="50"/>
        <end position="84"/>
    </location>
</feature>
<evidence type="ECO:0000313" key="4">
    <source>
        <dbReference type="Proteomes" id="UP000198211"/>
    </source>
</evidence>
<feature type="compositionally biased region" description="Basic and acidic residues" evidence="1">
    <location>
        <begin position="74"/>
        <end position="84"/>
    </location>
</feature>
<dbReference type="AlphaFoldDB" id="A0A225V1W4"/>
<dbReference type="InterPro" id="IPR049163">
    <property type="entry name" value="Pif1-like_2B_dom"/>
</dbReference>
<dbReference type="SUPFAM" id="SSF52540">
    <property type="entry name" value="P-loop containing nucleoside triphosphate hydrolases"/>
    <property type="match status" value="1"/>
</dbReference>
<keyword evidence="3" id="KW-0067">ATP-binding</keyword>
<dbReference type="PANTHER" id="PTHR10492">
    <property type="match status" value="1"/>
</dbReference>
<accession>A0A225V1W4</accession>
<evidence type="ECO:0000313" key="3">
    <source>
        <dbReference type="EMBL" id="OWY99282.1"/>
    </source>
</evidence>
<keyword evidence="3" id="KW-0378">Hydrolase</keyword>
<dbReference type="Proteomes" id="UP000198211">
    <property type="component" value="Unassembled WGS sequence"/>
</dbReference>
<feature type="region of interest" description="Disordered" evidence="1">
    <location>
        <begin position="90"/>
        <end position="109"/>
    </location>
</feature>
<feature type="compositionally biased region" description="Acidic residues" evidence="1">
    <location>
        <begin position="63"/>
        <end position="73"/>
    </location>
</feature>
<keyword evidence="3" id="KW-0347">Helicase</keyword>
<dbReference type="OrthoDB" id="105821at2759"/>
<dbReference type="Pfam" id="PF21530">
    <property type="entry name" value="Pif1_2B_dom"/>
    <property type="match status" value="1"/>
</dbReference>
<organism evidence="3 4">
    <name type="scientific">Phytophthora megakarya</name>
    <dbReference type="NCBI Taxonomy" id="4795"/>
    <lineage>
        <taxon>Eukaryota</taxon>
        <taxon>Sar</taxon>
        <taxon>Stramenopiles</taxon>
        <taxon>Oomycota</taxon>
        <taxon>Peronosporomycetes</taxon>
        <taxon>Peronosporales</taxon>
        <taxon>Peronosporaceae</taxon>
        <taxon>Phytophthora</taxon>
    </lineage>
</organism>
<dbReference type="InterPro" id="IPR027417">
    <property type="entry name" value="P-loop_NTPase"/>
</dbReference>
<feature type="domain" description="DNA helicase Pif1-like 2B" evidence="2">
    <location>
        <begin position="180"/>
        <end position="214"/>
    </location>
</feature>
<reference evidence="4" key="1">
    <citation type="submission" date="2017-03" db="EMBL/GenBank/DDBJ databases">
        <title>Phytopthora megakarya and P. palmivora, two closely related causual agents of cacao black pod achieved similar genome size and gene model numbers by different mechanisms.</title>
        <authorList>
            <person name="Ali S."/>
            <person name="Shao J."/>
            <person name="Larry D.J."/>
            <person name="Kronmiller B."/>
            <person name="Shen D."/>
            <person name="Strem M.D."/>
            <person name="Melnick R.L."/>
            <person name="Guiltinan M.J."/>
            <person name="Tyler B.M."/>
            <person name="Meinhardt L.W."/>
            <person name="Bailey B.A."/>
        </authorList>
    </citation>
    <scope>NUCLEOTIDE SEQUENCE [LARGE SCALE GENOMIC DNA]</scope>
    <source>
        <strain evidence="4">zdho120</strain>
    </source>
</reference>